<comment type="similarity">
    <text evidence="5">Belongs to the TatC family.</text>
</comment>
<keyword evidence="5" id="KW-0811">Translocation</keyword>
<feature type="transmembrane region" description="Helical" evidence="5">
    <location>
        <begin position="114"/>
        <end position="135"/>
    </location>
</feature>
<evidence type="ECO:0000256" key="3">
    <source>
        <dbReference type="ARBA" id="ARBA00022989"/>
    </source>
</evidence>
<comment type="subunit">
    <text evidence="5">The Tat system comprises two distinct complexes: a TatABC complex, containing multiple copies of TatA, TatB and TatC subunits, and a separate TatA complex, containing only TatA subunits. Substrates initially bind to the TatABC complex, which probably triggers association of the separate TatA complex to form the active translocon.</text>
</comment>
<dbReference type="HAMAP" id="MF_00902">
    <property type="entry name" value="TatC"/>
    <property type="match status" value="1"/>
</dbReference>
<dbReference type="InterPro" id="IPR019820">
    <property type="entry name" value="Sec-indep_translocase_CS"/>
</dbReference>
<dbReference type="NCBIfam" id="TIGR00945">
    <property type="entry name" value="tatC"/>
    <property type="match status" value="1"/>
</dbReference>
<protein>
    <recommendedName>
        <fullName evidence="5">Sec-independent protein translocase protein TatC</fullName>
    </recommendedName>
</protein>
<organism evidence="6 7">
    <name type="scientific">Paraglaciecola aquimarina</name>
    <dbReference type="NCBI Taxonomy" id="1235557"/>
    <lineage>
        <taxon>Bacteria</taxon>
        <taxon>Pseudomonadati</taxon>
        <taxon>Pseudomonadota</taxon>
        <taxon>Gammaproteobacteria</taxon>
        <taxon>Alteromonadales</taxon>
        <taxon>Alteromonadaceae</taxon>
        <taxon>Paraglaciecola</taxon>
    </lineage>
</organism>
<dbReference type="PROSITE" id="PS01218">
    <property type="entry name" value="TATC"/>
    <property type="match status" value="1"/>
</dbReference>
<dbReference type="RefSeq" id="WP_316024655.1">
    <property type="nucleotide sequence ID" value="NZ_JAWDIO010000002.1"/>
</dbReference>
<evidence type="ECO:0000313" key="7">
    <source>
        <dbReference type="Proteomes" id="UP001247805"/>
    </source>
</evidence>
<keyword evidence="4 5" id="KW-0472">Membrane</keyword>
<keyword evidence="2 5" id="KW-0812">Transmembrane</keyword>
<evidence type="ECO:0000256" key="4">
    <source>
        <dbReference type="ARBA" id="ARBA00023136"/>
    </source>
</evidence>
<sequence length="261" mass="29265">MAEANSLVAHLIELRSRVIKAFLSVLVVFLCLVYFAQDLYHWLATPLLDTLPEQAEMIATDVASPFFAPFKLTMVLSFFIAIPMVFYQMWGFIAPGLYQNEKRLVAPLLFSSTLLFYLGMAFAYYVVFPLAFAFFTSVAPEGVVINTDISSYLNFVLKIFFAFGLSFEIPVAIVLMCWTGMTTPDALRAKRPYVIVGVFVVGMLLTPPDIISQTLLAIPMWILFEFGIIVGAIYSRKKTAEVDGQTDTEADHETENKNEKA</sequence>
<comment type="function">
    <text evidence="5">Part of the twin-arginine translocation (Tat) system that transports large folded proteins containing a characteristic twin-arginine motif in their signal peptide across membranes. Together with TatB, TatC is part of a receptor directly interacting with Tat signal peptides.</text>
</comment>
<evidence type="ECO:0000313" key="6">
    <source>
        <dbReference type="EMBL" id="MDU0352956.1"/>
    </source>
</evidence>
<feature type="transmembrane region" description="Helical" evidence="5">
    <location>
        <begin position="72"/>
        <end position="93"/>
    </location>
</feature>
<keyword evidence="5" id="KW-0813">Transport</keyword>
<dbReference type="Proteomes" id="UP001247805">
    <property type="component" value="Unassembled WGS sequence"/>
</dbReference>
<comment type="subcellular location">
    <subcellularLocation>
        <location evidence="5">Cell membrane</location>
        <topology evidence="5">Multi-pass membrane protein</topology>
    </subcellularLocation>
    <subcellularLocation>
        <location evidence="1">Membrane</location>
        <topology evidence="1">Multi-pass membrane protein</topology>
    </subcellularLocation>
</comment>
<dbReference type="EMBL" id="JAWDIO010000002">
    <property type="protein sequence ID" value="MDU0352956.1"/>
    <property type="molecule type" value="Genomic_DNA"/>
</dbReference>
<accession>A0ABU3SSI8</accession>
<name>A0ABU3SSI8_9ALTE</name>
<dbReference type="PANTHER" id="PTHR30371:SF0">
    <property type="entry name" value="SEC-INDEPENDENT PROTEIN TRANSLOCASE PROTEIN TATC, CHLOROPLASTIC-RELATED"/>
    <property type="match status" value="1"/>
</dbReference>
<feature type="transmembrane region" description="Helical" evidence="5">
    <location>
        <begin position="216"/>
        <end position="234"/>
    </location>
</feature>
<keyword evidence="5" id="KW-1003">Cell membrane</keyword>
<dbReference type="InterPro" id="IPR002033">
    <property type="entry name" value="TatC"/>
</dbReference>
<evidence type="ECO:0000256" key="1">
    <source>
        <dbReference type="ARBA" id="ARBA00004141"/>
    </source>
</evidence>
<comment type="caution">
    <text evidence="6">The sequence shown here is derived from an EMBL/GenBank/DDBJ whole genome shotgun (WGS) entry which is preliminary data.</text>
</comment>
<evidence type="ECO:0000256" key="5">
    <source>
        <dbReference type="HAMAP-Rule" id="MF_00902"/>
    </source>
</evidence>
<keyword evidence="7" id="KW-1185">Reference proteome</keyword>
<keyword evidence="3 5" id="KW-1133">Transmembrane helix</keyword>
<feature type="transmembrane region" description="Helical" evidence="5">
    <location>
        <begin position="155"/>
        <end position="181"/>
    </location>
</feature>
<evidence type="ECO:0000256" key="2">
    <source>
        <dbReference type="ARBA" id="ARBA00022692"/>
    </source>
</evidence>
<proteinExistence type="inferred from homology"/>
<dbReference type="PRINTS" id="PR01840">
    <property type="entry name" value="TATCFAMILY"/>
</dbReference>
<dbReference type="Pfam" id="PF00902">
    <property type="entry name" value="TatC"/>
    <property type="match status" value="1"/>
</dbReference>
<keyword evidence="5" id="KW-0653">Protein transport</keyword>
<feature type="transmembrane region" description="Helical" evidence="5">
    <location>
        <begin position="193"/>
        <end position="210"/>
    </location>
</feature>
<feature type="transmembrane region" description="Helical" evidence="5">
    <location>
        <begin position="21"/>
        <end position="43"/>
    </location>
</feature>
<dbReference type="PANTHER" id="PTHR30371">
    <property type="entry name" value="SEC-INDEPENDENT PROTEIN TRANSLOCASE PROTEIN TATC"/>
    <property type="match status" value="1"/>
</dbReference>
<reference evidence="6 7" key="1">
    <citation type="submission" date="2023-10" db="EMBL/GenBank/DDBJ databases">
        <title>Glaciecola aquimarina strain GGW-M5 nov., isolated from a coastal seawater.</title>
        <authorList>
            <person name="Bayburt H."/>
            <person name="Kim J.M."/>
            <person name="Choi B.J."/>
            <person name="Jeon C.O."/>
        </authorList>
    </citation>
    <scope>NUCLEOTIDE SEQUENCE [LARGE SCALE GENOMIC DNA]</scope>
    <source>
        <strain evidence="6 7">KCTC 32108</strain>
    </source>
</reference>
<gene>
    <name evidence="5 6" type="primary">tatC</name>
    <name evidence="6" type="ORF">RS130_02565</name>
</gene>